<feature type="compositionally biased region" description="Basic and acidic residues" evidence="1">
    <location>
        <begin position="657"/>
        <end position="669"/>
    </location>
</feature>
<evidence type="ECO:0000313" key="4">
    <source>
        <dbReference type="RefSeq" id="XP_023947877.2"/>
    </source>
</evidence>
<dbReference type="AlphaFoldDB" id="A0A6J1NRW0"/>
<dbReference type="Proteomes" id="UP001652582">
    <property type="component" value="Chromosome 20"/>
</dbReference>
<feature type="compositionally biased region" description="Polar residues" evidence="1">
    <location>
        <begin position="764"/>
        <end position="778"/>
    </location>
</feature>
<feature type="compositionally biased region" description="Basic residues" evidence="1">
    <location>
        <begin position="645"/>
        <end position="656"/>
    </location>
</feature>
<organism evidence="3 4">
    <name type="scientific">Bicyclus anynana</name>
    <name type="common">Squinting bush brown butterfly</name>
    <dbReference type="NCBI Taxonomy" id="110368"/>
    <lineage>
        <taxon>Eukaryota</taxon>
        <taxon>Metazoa</taxon>
        <taxon>Ecdysozoa</taxon>
        <taxon>Arthropoda</taxon>
        <taxon>Hexapoda</taxon>
        <taxon>Insecta</taxon>
        <taxon>Pterygota</taxon>
        <taxon>Neoptera</taxon>
        <taxon>Endopterygota</taxon>
        <taxon>Lepidoptera</taxon>
        <taxon>Glossata</taxon>
        <taxon>Ditrysia</taxon>
        <taxon>Papilionoidea</taxon>
        <taxon>Nymphalidae</taxon>
        <taxon>Satyrinae</taxon>
        <taxon>Satyrini</taxon>
        <taxon>Mycalesina</taxon>
        <taxon>Bicyclus</taxon>
    </lineage>
</organism>
<dbReference type="GeneID" id="112052875"/>
<sequence length="1106" mass="125754">MNGVQLCLLALATLTLLLSVAAHRPHRRRSLVAQAQNLPVSKGGWRPVVGSGGLLYGSLNTAPLHAPYKIPVSGLEMYHSSARPLIARDVNKLTSIAQSYRPTTLRTVPVTSHLPPNQPINSYLNPFALPNNLNHYKFLQNYPIDSMLFRNPPQTYSARPVKTKQKQQYHNILQQFSNVQPIQYGQYNIPLDMYGKIDYPRQDTKRPQSAETEIFKPEVYKLPDSETASQFNAKPVKTVQQQTMTSKLPINQYGHPFQDNVYNMQQFPSFLGTFGSFGLQSVKGRDHLHPNTKTTYLPPQPTKQTIFNSFSYSPNFKTTSALFSSTTPKIQTTQNHLIFGSTFNDLGNVPTPQTKVVSPLKIDPNGSKNYFKASPQDPFIKNFHNFDYNKITTYNPPIIQSTTQSAFNDYYQSQNYDDPETVNINYDKTKQKLSDNVGLTQQVSQQYANAPGLFDLQNSFNALSHRPTYAVVENVSEDINTETPAWTVTPQSHGNNQKLEETVTKPENTNNIFEKPTTTNPDSADEYAIVTESDKGYENGFNYESHIDTQSRRPLGDDFEPIGKTKLKEYYYKVSTPTYDHKTYRRTKKPNESQKQDVTTQITNNISIKDINDAAIETLPTLPPNLHFKRPSTSEPLVDKDKIRKRNKIRRRRPINRNKEETTTRRDASTEASTTIAEEIPTIRPRVRPIKTRTESSLTTPTVTTDLTTSALPTTSATKPTVIRKKLLGHRRPLTTPSEKIDTTTQATKVLDQSKESPIMKISSRIQSTKLPTNNNEQKTSEIPDYSHKQDEKDTPTSDVSVSLNDNLNEFSFHRDVRPVGIKESTTESIKQTESTTIARTESDSRTTGKIQRPRLKNKLDRPKFSVKDYRNRLNSTTSTTEKVEENTPKARHAPRKNPYSELLFTDVETTTERKKFTPKEPRYKLNKTEINEQEIHSRHNGRVKQAESEVTTQKISSRIRIGQRRPKPTEDATETTSPTTVHSKRPQRKKIPDSEIGQSVQDITVTETANNDHKNDITSERTRSESAIMKIADKKHQDHIERLFEHSKRVSDLTLAASKDYNTPGMFKTLSSNSRRIPSYFTIATDDPILPIEAFFPQLNQKKES</sequence>
<feature type="chain" id="PRO_5047315036" evidence="2">
    <location>
        <begin position="23"/>
        <end position="1106"/>
    </location>
</feature>
<feature type="compositionally biased region" description="Polar residues" evidence="1">
    <location>
        <begin position="997"/>
        <end position="1010"/>
    </location>
</feature>
<accession>A0A6J1NRW0</accession>
<feature type="signal peptide" evidence="2">
    <location>
        <begin position="1"/>
        <end position="22"/>
    </location>
</feature>
<evidence type="ECO:0000256" key="2">
    <source>
        <dbReference type="SAM" id="SignalP"/>
    </source>
</evidence>
<proteinExistence type="predicted"/>
<feature type="region of interest" description="Disordered" evidence="1">
    <location>
        <begin position="825"/>
        <end position="855"/>
    </location>
</feature>
<evidence type="ECO:0000256" key="1">
    <source>
        <dbReference type="SAM" id="MobiDB-lite"/>
    </source>
</evidence>
<dbReference type="KEGG" id="bany:112052875"/>
<feature type="region of interest" description="Disordered" evidence="1">
    <location>
        <begin position="734"/>
        <end position="803"/>
    </location>
</feature>
<feature type="region of interest" description="Disordered" evidence="1">
    <location>
        <begin position="934"/>
        <end position="1023"/>
    </location>
</feature>
<feature type="compositionally biased region" description="Polar residues" evidence="1">
    <location>
        <begin position="827"/>
        <end position="840"/>
    </location>
</feature>
<name>A0A6J1NRW0_BICAN</name>
<feature type="compositionally biased region" description="Basic and acidic residues" evidence="1">
    <location>
        <begin position="1011"/>
        <end position="1023"/>
    </location>
</feature>
<gene>
    <name evidence="4" type="primary">LOC112052875</name>
</gene>
<dbReference type="RefSeq" id="XP_023947877.2">
    <property type="nucleotide sequence ID" value="XM_024092109.2"/>
</dbReference>
<keyword evidence="3" id="KW-1185">Reference proteome</keyword>
<feature type="compositionally biased region" description="Low complexity" evidence="1">
    <location>
        <begin position="695"/>
        <end position="720"/>
    </location>
</feature>
<feature type="compositionally biased region" description="Polar residues" evidence="1">
    <location>
        <begin position="735"/>
        <end position="748"/>
    </location>
</feature>
<dbReference type="OrthoDB" id="8193595at2759"/>
<reference evidence="4" key="1">
    <citation type="submission" date="2025-08" db="UniProtKB">
        <authorList>
            <consortium name="RefSeq"/>
        </authorList>
    </citation>
    <scope>IDENTIFICATION</scope>
</reference>
<protein>
    <submittedName>
        <fullName evidence="4">Mucin-3A</fullName>
    </submittedName>
</protein>
<feature type="region of interest" description="Disordered" evidence="1">
    <location>
        <begin position="645"/>
        <end position="720"/>
    </location>
</feature>
<evidence type="ECO:0000313" key="3">
    <source>
        <dbReference type="Proteomes" id="UP001652582"/>
    </source>
</evidence>
<feature type="compositionally biased region" description="Basic and acidic residues" evidence="1">
    <location>
        <begin position="779"/>
        <end position="796"/>
    </location>
</feature>
<feature type="region of interest" description="Disordered" evidence="1">
    <location>
        <begin position="873"/>
        <end position="896"/>
    </location>
</feature>
<keyword evidence="2" id="KW-0732">Signal</keyword>